<dbReference type="InterPro" id="IPR011010">
    <property type="entry name" value="DNA_brk_join_enz"/>
</dbReference>
<dbReference type="InterPro" id="IPR002104">
    <property type="entry name" value="Integrase_catalytic"/>
</dbReference>
<dbReference type="PANTHER" id="PTHR34605">
    <property type="entry name" value="PHAGE_INTEGRASE DOMAIN-CONTAINING PROTEIN"/>
    <property type="match status" value="1"/>
</dbReference>
<dbReference type="Gene3D" id="1.10.443.10">
    <property type="entry name" value="Intergrase catalytic core"/>
    <property type="match status" value="1"/>
</dbReference>
<dbReference type="InterPro" id="IPR044068">
    <property type="entry name" value="CB"/>
</dbReference>
<dbReference type="PANTHER" id="PTHR34605:SF4">
    <property type="entry name" value="DNA ADENINE METHYLTRANSFERASE"/>
    <property type="match status" value="1"/>
</dbReference>
<keyword evidence="2 4" id="KW-0238">DNA-binding</keyword>
<protein>
    <submittedName>
        <fullName evidence="7">Tyrosine-type recombinase/integrase</fullName>
    </submittedName>
</protein>
<feature type="domain" description="Core-binding (CB)" evidence="6">
    <location>
        <begin position="1"/>
        <end position="75"/>
    </location>
</feature>
<dbReference type="Gene3D" id="1.10.150.130">
    <property type="match status" value="1"/>
</dbReference>
<keyword evidence="1" id="KW-0229">DNA integration</keyword>
<dbReference type="InterPro" id="IPR004107">
    <property type="entry name" value="Integrase_SAM-like_N"/>
</dbReference>
<dbReference type="CDD" id="cd00799">
    <property type="entry name" value="INT_Cre_C"/>
    <property type="match status" value="1"/>
</dbReference>
<dbReference type="PROSITE" id="PS51900">
    <property type="entry name" value="CB"/>
    <property type="match status" value="1"/>
</dbReference>
<evidence type="ECO:0000256" key="4">
    <source>
        <dbReference type="PROSITE-ProRule" id="PRU01248"/>
    </source>
</evidence>
<sequence length="430" mass="47187">MPSHTLEQYLEAAQRENTLNSYASDLRHFEISFGGLLPATAQNIADYLAAYAATLSVSTLRRRLAALAQWHREHGFADPTAAPIVKNALKGIKTLHPVEPKRAEPLQLTAIAKIADWLDTAKAAADACGDVSTALRHRRDKAMLLLGFWRGFRTDELTRLEAQHIKVVPGQGMTCFLPRTKGDRQNVGTTFPVPALSRWCPVTATLDWMTAAAITEGPLFRSVNQWGGLAAKPLHSNSVVPLLRRLFTRAGLAAPAAYSGHSLRRGFAGWANASGWDIKALMEYVGWKDVQSAMRYIDVPDAFGQQRIEAALPSPLVPSVPLTLPSPSMAAAATLPTFALTLTVRLTPRRKGKGAKQLRQTIEGICLAPHQAVALNRDRSKYALTVEAENDVVLSEIASSLIEDLYRIADNHDHDLDASLYDEVHDRRWA</sequence>
<proteinExistence type="predicted"/>
<dbReference type="Proteomes" id="UP001430193">
    <property type="component" value="Unassembled WGS sequence"/>
</dbReference>
<dbReference type="EMBL" id="JADIKF010000035">
    <property type="protein sequence ID" value="MBM7128684.1"/>
    <property type="molecule type" value="Genomic_DNA"/>
</dbReference>
<comment type="caution">
    <text evidence="7">The sequence shown here is derived from an EMBL/GenBank/DDBJ whole genome shotgun (WGS) entry which is preliminary data.</text>
</comment>
<evidence type="ECO:0000259" key="5">
    <source>
        <dbReference type="PROSITE" id="PS51898"/>
    </source>
</evidence>
<dbReference type="InterPro" id="IPR052925">
    <property type="entry name" value="Phage_Integrase-like_Recomb"/>
</dbReference>
<dbReference type="SUPFAM" id="SSF47823">
    <property type="entry name" value="lambda integrase-like, N-terminal domain"/>
    <property type="match status" value="1"/>
</dbReference>
<name>A0ABS2KC52_9GAMM</name>
<dbReference type="Pfam" id="PF00589">
    <property type="entry name" value="Phage_integrase"/>
    <property type="match status" value="1"/>
</dbReference>
<dbReference type="RefSeq" id="WP_204630306.1">
    <property type="nucleotide sequence ID" value="NZ_BSOC01000006.1"/>
</dbReference>
<organism evidence="7 8">
    <name type="scientific">Dyella mobilis</name>
    <dbReference type="NCBI Taxonomy" id="1849582"/>
    <lineage>
        <taxon>Bacteria</taxon>
        <taxon>Pseudomonadati</taxon>
        <taxon>Pseudomonadota</taxon>
        <taxon>Gammaproteobacteria</taxon>
        <taxon>Lysobacterales</taxon>
        <taxon>Rhodanobacteraceae</taxon>
        <taxon>Dyella</taxon>
    </lineage>
</organism>
<dbReference type="Pfam" id="PF02899">
    <property type="entry name" value="Phage_int_SAM_1"/>
    <property type="match status" value="1"/>
</dbReference>
<evidence type="ECO:0000259" key="6">
    <source>
        <dbReference type="PROSITE" id="PS51900"/>
    </source>
</evidence>
<accession>A0ABS2KC52</accession>
<feature type="domain" description="Tyr recombinase" evidence="5">
    <location>
        <begin position="98"/>
        <end position="311"/>
    </location>
</feature>
<evidence type="ECO:0000313" key="8">
    <source>
        <dbReference type="Proteomes" id="UP001430193"/>
    </source>
</evidence>
<evidence type="ECO:0000313" key="7">
    <source>
        <dbReference type="EMBL" id="MBM7128684.1"/>
    </source>
</evidence>
<dbReference type="PROSITE" id="PS51898">
    <property type="entry name" value="TYR_RECOMBINASE"/>
    <property type="match status" value="1"/>
</dbReference>
<evidence type="ECO:0000256" key="2">
    <source>
        <dbReference type="ARBA" id="ARBA00023125"/>
    </source>
</evidence>
<keyword evidence="8" id="KW-1185">Reference proteome</keyword>
<dbReference type="InterPro" id="IPR010998">
    <property type="entry name" value="Integrase_recombinase_N"/>
</dbReference>
<dbReference type="InterPro" id="IPR013762">
    <property type="entry name" value="Integrase-like_cat_sf"/>
</dbReference>
<gene>
    <name evidence="7" type="ORF">ISS99_04030</name>
</gene>
<keyword evidence="3" id="KW-0233">DNA recombination</keyword>
<evidence type="ECO:0000256" key="3">
    <source>
        <dbReference type="ARBA" id="ARBA00023172"/>
    </source>
</evidence>
<evidence type="ECO:0000256" key="1">
    <source>
        <dbReference type="ARBA" id="ARBA00022908"/>
    </source>
</evidence>
<dbReference type="SUPFAM" id="SSF56349">
    <property type="entry name" value="DNA breaking-rejoining enzymes"/>
    <property type="match status" value="1"/>
</dbReference>
<reference evidence="7" key="1">
    <citation type="submission" date="2020-10" db="EMBL/GenBank/DDBJ databases">
        <title>Phylogeny of dyella-like bacteria.</title>
        <authorList>
            <person name="Fu J."/>
        </authorList>
    </citation>
    <scope>NUCLEOTIDE SEQUENCE</scope>
    <source>
        <strain evidence="7">DHON07</strain>
    </source>
</reference>